<comment type="catalytic activity">
    <reaction evidence="1">
        <text>Hydrolyzes the link between N-acetylmuramoyl residues and L-amino acid residues in certain cell-wall glycopeptides.</text>
        <dbReference type="EC" id="3.5.1.28"/>
    </reaction>
</comment>
<dbReference type="SUPFAM" id="SSF53187">
    <property type="entry name" value="Zn-dependent exopeptidases"/>
    <property type="match status" value="1"/>
</dbReference>
<dbReference type="PANTHER" id="PTHR30404:SF0">
    <property type="entry name" value="N-ACETYLMURAMOYL-L-ALANINE AMIDASE AMIC"/>
    <property type="match status" value="1"/>
</dbReference>
<dbReference type="EMBL" id="FQZC01000001">
    <property type="protein sequence ID" value="SHI69346.1"/>
    <property type="molecule type" value="Genomic_DNA"/>
</dbReference>
<protein>
    <recommendedName>
        <fullName evidence="2">N-acetylmuramoyl-L-alanine amidase</fullName>
        <ecNumber evidence="2">3.5.1.28</ecNumber>
    </recommendedName>
</protein>
<dbReference type="Pfam" id="PF01520">
    <property type="entry name" value="Amidase_3"/>
    <property type="match status" value="1"/>
</dbReference>
<gene>
    <name evidence="5" type="ORF">SAMN02745911_0875</name>
</gene>
<dbReference type="InterPro" id="IPR050695">
    <property type="entry name" value="N-acetylmuramoyl_amidase_3"/>
</dbReference>
<organism evidence="5 6">
    <name type="scientific">Aureimonas altamirensis DSM 21988</name>
    <dbReference type="NCBI Taxonomy" id="1121026"/>
    <lineage>
        <taxon>Bacteria</taxon>
        <taxon>Pseudomonadati</taxon>
        <taxon>Pseudomonadota</taxon>
        <taxon>Alphaproteobacteria</taxon>
        <taxon>Hyphomicrobiales</taxon>
        <taxon>Aurantimonadaceae</taxon>
        <taxon>Aureimonas</taxon>
    </lineage>
</organism>
<name>A0ABY1I8T6_9HYPH</name>
<proteinExistence type="predicted"/>
<sequence>MPASANATSVVTGMTWSGTADQAMLSIEMTENPGNALTILDAPRRIVLDLEDTVLAAPMPPVPGGLAVVAARDGLAGDGRYRIVLELSEPVLPRLDVAGGAAGVVLRLRLSGASEDAFRAALASTSVPVHGRDAAARPAPGQKNFTLVIDPGHGGIDNGATGIDGVHEKDINLAFARRLRDALAGRDDIAVVLTRDDDRFVPLAERSDIARRASADLFISIHADSIGYPSVRGATVYTLSERASDTLARDVARSENAADRFAGPEWQQDTPEIHDILMDLMRRENEVLSVGFADALIAGLKEGQVRTINNPRRSAGFRVLRAPDVPSVLFELGYLSNANDAEDVQSPQWQARVADILAGAVLHFAGRD</sequence>
<keyword evidence="3" id="KW-0378">Hydrolase</keyword>
<evidence type="ECO:0000256" key="3">
    <source>
        <dbReference type="ARBA" id="ARBA00022801"/>
    </source>
</evidence>
<evidence type="ECO:0000313" key="5">
    <source>
        <dbReference type="EMBL" id="SHI69346.1"/>
    </source>
</evidence>
<dbReference type="CDD" id="cd02696">
    <property type="entry name" value="MurNAc-LAA"/>
    <property type="match status" value="1"/>
</dbReference>
<evidence type="ECO:0000256" key="1">
    <source>
        <dbReference type="ARBA" id="ARBA00001561"/>
    </source>
</evidence>
<feature type="domain" description="MurNAc-LAA" evidence="4">
    <location>
        <begin position="207"/>
        <end position="361"/>
    </location>
</feature>
<evidence type="ECO:0000256" key="2">
    <source>
        <dbReference type="ARBA" id="ARBA00011901"/>
    </source>
</evidence>
<keyword evidence="6" id="KW-1185">Reference proteome</keyword>
<dbReference type="Gene3D" id="2.60.40.3500">
    <property type="match status" value="1"/>
</dbReference>
<dbReference type="SMART" id="SM00646">
    <property type="entry name" value="Ami_3"/>
    <property type="match status" value="1"/>
</dbReference>
<dbReference type="InterPro" id="IPR002508">
    <property type="entry name" value="MurNAc-LAA_cat"/>
</dbReference>
<dbReference type="Proteomes" id="UP000184290">
    <property type="component" value="Unassembled WGS sequence"/>
</dbReference>
<comment type="caution">
    <text evidence="5">The sequence shown here is derived from an EMBL/GenBank/DDBJ whole genome shotgun (WGS) entry which is preliminary data.</text>
</comment>
<evidence type="ECO:0000259" key="4">
    <source>
        <dbReference type="SMART" id="SM00646"/>
    </source>
</evidence>
<reference evidence="5 6" key="1">
    <citation type="submission" date="2016-11" db="EMBL/GenBank/DDBJ databases">
        <authorList>
            <person name="Varghese N."/>
            <person name="Submissions S."/>
        </authorList>
    </citation>
    <scope>NUCLEOTIDE SEQUENCE [LARGE SCALE GENOMIC DNA]</scope>
    <source>
        <strain evidence="5 6">DSM 21988</strain>
    </source>
</reference>
<accession>A0ABY1I8T6</accession>
<dbReference type="Gene3D" id="3.40.630.40">
    <property type="entry name" value="Zn-dependent exopeptidases"/>
    <property type="match status" value="1"/>
</dbReference>
<evidence type="ECO:0000313" key="6">
    <source>
        <dbReference type="Proteomes" id="UP000184290"/>
    </source>
</evidence>
<dbReference type="EC" id="3.5.1.28" evidence="2"/>
<dbReference type="PANTHER" id="PTHR30404">
    <property type="entry name" value="N-ACETYLMURAMOYL-L-ALANINE AMIDASE"/>
    <property type="match status" value="1"/>
</dbReference>